<dbReference type="GO" id="GO:0005524">
    <property type="term" value="F:ATP binding"/>
    <property type="evidence" value="ECO:0007669"/>
    <property type="project" value="UniProtKB-KW"/>
</dbReference>
<sequence length="617" mass="71813">MVVTSEVYLAKKFISPEEWLLFLQMISHYNGIFRKWKMIVVNENHQIRYLIETKRHLPPTINHLDSFFFKEVSNSPSFSSKCSSLEFVKLNCSFIDLINACEVGRKGDLFRLEIQIHNLGNNHFLSRSWYFVRNNGRVQKRYLFFLLPQFLLVVDFSSLNRYFYKKLPKYLEIQKVLPLLCTNSNQALFEVDSFPYFQEKMYLSQNTFPFAKHSLIIGSSGFGKSKMISLFVANLYRDSELRKQYKVVVIDPHASLEMDIGGIGRVIDFETLDDSVDLFFNHRDSVVSTTELLLDLFQSLFQDQYQSKMERVLRHSIYLLLCAECFSFSNLRHLLLDTDYRNQLLQHYKQYIPHSIASFFGSDFNDLKTKSYGEAISPIISFLDEMTMLPVFQGERSSYHLESTIQNHFLTIFSLNQNKLGNRITKVLAGLIMQQMFSLIQRGVISEQILFIVDEVSVIENPILTRFLAESRKYHLSCILSGQYFSQISESLKRAIFANVVHYYIFRVSQMDASALVDCVSMKLSSSDTKEAKIQFLTELNQRECVVRISNQNVMIPAFKGRTCNFESIPRMKKKEIVPDTEVLQKKVKPFSFELGTVDLKSVLKQNSTNKRGVFHD</sequence>
<dbReference type="Pfam" id="PF01935">
    <property type="entry name" value="DUF87"/>
    <property type="match status" value="1"/>
</dbReference>
<dbReference type="Proteomes" id="UP000886725">
    <property type="component" value="Unassembled WGS sequence"/>
</dbReference>
<proteinExistence type="predicted"/>
<protein>
    <submittedName>
        <fullName evidence="2">ATP-binding protein</fullName>
    </submittedName>
</protein>
<reference evidence="2" key="1">
    <citation type="submission" date="2020-10" db="EMBL/GenBank/DDBJ databases">
        <authorList>
            <person name="Gilroy R."/>
        </authorList>
    </citation>
    <scope>NUCLEOTIDE SEQUENCE</scope>
    <source>
        <strain evidence="2">CHK165-10780</strain>
    </source>
</reference>
<dbReference type="SUPFAM" id="SSF52540">
    <property type="entry name" value="P-loop containing nucleoside triphosphate hydrolases"/>
    <property type="match status" value="1"/>
</dbReference>
<accession>A0A9D0Z056</accession>
<dbReference type="InterPro" id="IPR027417">
    <property type="entry name" value="P-loop_NTPase"/>
</dbReference>
<evidence type="ECO:0000313" key="2">
    <source>
        <dbReference type="EMBL" id="HIQ65172.1"/>
    </source>
</evidence>
<name>A0A9D0Z056_9FIRM</name>
<reference evidence="2" key="2">
    <citation type="journal article" date="2021" name="PeerJ">
        <title>Extensive microbial diversity within the chicken gut microbiome revealed by metagenomics and culture.</title>
        <authorList>
            <person name="Gilroy R."/>
            <person name="Ravi A."/>
            <person name="Getino M."/>
            <person name="Pursley I."/>
            <person name="Horton D.L."/>
            <person name="Alikhan N.F."/>
            <person name="Baker D."/>
            <person name="Gharbi K."/>
            <person name="Hall N."/>
            <person name="Watson M."/>
            <person name="Adriaenssens E.M."/>
            <person name="Foster-Nyarko E."/>
            <person name="Jarju S."/>
            <person name="Secka A."/>
            <person name="Antonio M."/>
            <person name="Oren A."/>
            <person name="Chaudhuri R.R."/>
            <person name="La Ragione R."/>
            <person name="Hildebrand F."/>
            <person name="Pallen M.J."/>
        </authorList>
    </citation>
    <scope>NUCLEOTIDE SEQUENCE</scope>
    <source>
        <strain evidence="2">CHK165-10780</strain>
    </source>
</reference>
<gene>
    <name evidence="2" type="ORF">IAC85_05480</name>
</gene>
<evidence type="ECO:0000259" key="1">
    <source>
        <dbReference type="Pfam" id="PF01935"/>
    </source>
</evidence>
<evidence type="ECO:0000313" key="3">
    <source>
        <dbReference type="Proteomes" id="UP000886725"/>
    </source>
</evidence>
<comment type="caution">
    <text evidence="2">The sequence shown here is derived from an EMBL/GenBank/DDBJ whole genome shotgun (WGS) entry which is preliminary data.</text>
</comment>
<organism evidence="2 3">
    <name type="scientific">Candidatus Faecenecus gallistercoris</name>
    <dbReference type="NCBI Taxonomy" id="2840793"/>
    <lineage>
        <taxon>Bacteria</taxon>
        <taxon>Bacillati</taxon>
        <taxon>Bacillota</taxon>
        <taxon>Bacillota incertae sedis</taxon>
        <taxon>Candidatus Faecenecus</taxon>
    </lineage>
</organism>
<keyword evidence="2" id="KW-0547">Nucleotide-binding</keyword>
<feature type="domain" description="Helicase HerA central" evidence="1">
    <location>
        <begin position="211"/>
        <end position="253"/>
    </location>
</feature>
<dbReference type="Gene3D" id="3.40.50.300">
    <property type="entry name" value="P-loop containing nucleotide triphosphate hydrolases"/>
    <property type="match status" value="2"/>
</dbReference>
<dbReference type="EMBL" id="DVFU01000107">
    <property type="protein sequence ID" value="HIQ65172.1"/>
    <property type="molecule type" value="Genomic_DNA"/>
</dbReference>
<dbReference type="AlphaFoldDB" id="A0A9D0Z056"/>
<keyword evidence="2" id="KW-0067">ATP-binding</keyword>
<dbReference type="InterPro" id="IPR002789">
    <property type="entry name" value="HerA_central"/>
</dbReference>